<dbReference type="PANTHER" id="PTHR11560">
    <property type="entry name" value="39S RIBOSOMAL PROTEIN L10, MITOCHONDRIAL"/>
    <property type="match status" value="1"/>
</dbReference>
<dbReference type="InterPro" id="IPR001790">
    <property type="entry name" value="Ribosomal_uL10"/>
</dbReference>
<keyword evidence="5" id="KW-0694">RNA-binding</keyword>
<dbReference type="GO" id="GO:0005840">
    <property type="term" value="C:ribosome"/>
    <property type="evidence" value="ECO:0007669"/>
    <property type="project" value="UniProtKB-KW"/>
</dbReference>
<dbReference type="HAMAP" id="MF_00362">
    <property type="entry name" value="Ribosomal_uL10"/>
    <property type="match status" value="1"/>
</dbReference>
<sequence>MSKTREQKQQMIDDLAGKFGKMKSAVFTAVSGYTMEDADALRRKGRDQGVELMVTKKTLLLRALKDVGIEVDEHILEGSILTAVGLRDEVAPAKLIHEFFKDRESVRMVGGILEGKSVDASSVIQLAKLPSKQELLAKVVGSLNAPVSGFVRVLSGNLRGFLYALQAIKDQKIS</sequence>
<evidence type="ECO:0000313" key="7">
    <source>
        <dbReference type="Proteomes" id="UP000034705"/>
    </source>
</evidence>
<protein>
    <recommendedName>
        <fullName evidence="4 5">Large ribosomal subunit protein uL10</fullName>
    </recommendedName>
</protein>
<dbReference type="AlphaFoldDB" id="A0A0G1PLE7"/>
<dbReference type="Gene3D" id="6.10.250.290">
    <property type="match status" value="1"/>
</dbReference>
<comment type="caution">
    <text evidence="6">The sequence shown here is derived from an EMBL/GenBank/DDBJ whole genome shotgun (WGS) entry which is preliminary data.</text>
</comment>
<keyword evidence="2 5" id="KW-0689">Ribosomal protein</keyword>
<dbReference type="GO" id="GO:0070180">
    <property type="term" value="F:large ribosomal subunit rRNA binding"/>
    <property type="evidence" value="ECO:0007669"/>
    <property type="project" value="UniProtKB-UniRule"/>
</dbReference>
<organism evidence="6 7">
    <name type="scientific">Candidatus Uhrbacteria bacterium GW2011_GWF2_46_218</name>
    <dbReference type="NCBI Taxonomy" id="1619001"/>
    <lineage>
        <taxon>Bacteria</taxon>
        <taxon>Candidatus Uhriibacteriota</taxon>
    </lineage>
</organism>
<evidence type="ECO:0000256" key="1">
    <source>
        <dbReference type="ARBA" id="ARBA00008889"/>
    </source>
</evidence>
<dbReference type="GO" id="GO:1990904">
    <property type="term" value="C:ribonucleoprotein complex"/>
    <property type="evidence" value="ECO:0007669"/>
    <property type="project" value="UniProtKB-KW"/>
</dbReference>
<comment type="subunit">
    <text evidence="5">Part of the ribosomal stalk of the 50S ribosomal subunit. The N-terminus interacts with L11 and the large rRNA to form the base of the stalk. The C-terminus forms an elongated spine to which L12 dimers bind in a sequential fashion forming a multimeric L10(L12)X complex.</text>
</comment>
<evidence type="ECO:0000256" key="3">
    <source>
        <dbReference type="ARBA" id="ARBA00023274"/>
    </source>
</evidence>
<keyword evidence="3 5" id="KW-0687">Ribonucleoprotein</keyword>
<dbReference type="EMBL" id="LCMG01000008">
    <property type="protein sequence ID" value="KKU33566.1"/>
    <property type="molecule type" value="Genomic_DNA"/>
</dbReference>
<dbReference type="CDD" id="cd05797">
    <property type="entry name" value="Ribosomal_L10"/>
    <property type="match status" value="1"/>
</dbReference>
<dbReference type="NCBIfam" id="NF000955">
    <property type="entry name" value="PRK00099.1-1"/>
    <property type="match status" value="1"/>
</dbReference>
<dbReference type="InterPro" id="IPR043141">
    <property type="entry name" value="Ribosomal_uL10-like_sf"/>
</dbReference>
<accession>A0A0G1PLE7</accession>
<proteinExistence type="inferred from homology"/>
<evidence type="ECO:0000313" key="6">
    <source>
        <dbReference type="EMBL" id="KKU33566.1"/>
    </source>
</evidence>
<name>A0A0G1PLE7_9BACT</name>
<dbReference type="SUPFAM" id="SSF160369">
    <property type="entry name" value="Ribosomal protein L10-like"/>
    <property type="match status" value="1"/>
</dbReference>
<dbReference type="InterPro" id="IPR022973">
    <property type="entry name" value="Ribosomal_uL10_bac"/>
</dbReference>
<dbReference type="InterPro" id="IPR047865">
    <property type="entry name" value="Ribosomal_uL10_bac_type"/>
</dbReference>
<dbReference type="Pfam" id="PF00466">
    <property type="entry name" value="Ribosomal_L10"/>
    <property type="match status" value="1"/>
</dbReference>
<dbReference type="GO" id="GO:0006412">
    <property type="term" value="P:translation"/>
    <property type="evidence" value="ECO:0007669"/>
    <property type="project" value="UniProtKB-UniRule"/>
</dbReference>
<evidence type="ECO:0000256" key="5">
    <source>
        <dbReference type="HAMAP-Rule" id="MF_00362"/>
    </source>
</evidence>
<comment type="similarity">
    <text evidence="1 5">Belongs to the universal ribosomal protein uL10 family.</text>
</comment>
<evidence type="ECO:0000256" key="4">
    <source>
        <dbReference type="ARBA" id="ARBA00035202"/>
    </source>
</evidence>
<keyword evidence="5" id="KW-0699">rRNA-binding</keyword>
<gene>
    <name evidence="5" type="primary">rplJ</name>
    <name evidence="6" type="ORF">UX45_C0008G0015</name>
</gene>
<comment type="function">
    <text evidence="5">Forms part of the ribosomal stalk, playing a central role in the interaction of the ribosome with GTP-bound translation factors.</text>
</comment>
<evidence type="ECO:0000256" key="2">
    <source>
        <dbReference type="ARBA" id="ARBA00022980"/>
    </source>
</evidence>
<dbReference type="Gene3D" id="3.30.70.1730">
    <property type="match status" value="1"/>
</dbReference>
<dbReference type="Proteomes" id="UP000034705">
    <property type="component" value="Unassembled WGS sequence"/>
</dbReference>
<reference evidence="6 7" key="1">
    <citation type="journal article" date="2015" name="Nature">
        <title>rRNA introns, odd ribosomes, and small enigmatic genomes across a large radiation of phyla.</title>
        <authorList>
            <person name="Brown C.T."/>
            <person name="Hug L.A."/>
            <person name="Thomas B.C."/>
            <person name="Sharon I."/>
            <person name="Castelle C.J."/>
            <person name="Singh A."/>
            <person name="Wilkins M.J."/>
            <person name="Williams K.H."/>
            <person name="Banfield J.F."/>
        </authorList>
    </citation>
    <scope>NUCLEOTIDE SEQUENCE [LARGE SCALE GENOMIC DNA]</scope>
</reference>